<keyword evidence="1" id="KW-1133">Transmembrane helix</keyword>
<reference evidence="2 4" key="1">
    <citation type="submission" date="2015-11" db="EMBL/GenBank/DDBJ databases">
        <title>Genomic analysis of 38 Legionella species identifies large and diverse effector repertoires.</title>
        <authorList>
            <person name="Burstein D."/>
            <person name="Amaro F."/>
            <person name="Zusman T."/>
            <person name="Lifshitz Z."/>
            <person name="Cohen O."/>
            <person name="Gilbert J.A."/>
            <person name="Pupko T."/>
            <person name="Shuman H.A."/>
            <person name="Segal G."/>
        </authorList>
    </citation>
    <scope>NUCLEOTIDE SEQUENCE [LARGE SCALE GENOMIC DNA]</scope>
    <source>
        <strain evidence="2 4">SC-18-C9</strain>
    </source>
</reference>
<keyword evidence="1" id="KW-0472">Membrane</keyword>
<name>A0A378LCR0_9GAMM</name>
<proteinExistence type="predicted"/>
<protein>
    <submittedName>
        <fullName evidence="3">Uncharacterized protein</fullName>
    </submittedName>
</protein>
<dbReference type="Proteomes" id="UP000054820">
    <property type="component" value="Unassembled WGS sequence"/>
</dbReference>
<evidence type="ECO:0000313" key="2">
    <source>
        <dbReference type="EMBL" id="KTD71560.1"/>
    </source>
</evidence>
<gene>
    <name evidence="2" type="ORF">Lstg_2919</name>
    <name evidence="3" type="ORF">NCTC11991_03093</name>
</gene>
<keyword evidence="4" id="KW-1185">Reference proteome</keyword>
<reference evidence="3 5" key="2">
    <citation type="submission" date="2018-06" db="EMBL/GenBank/DDBJ databases">
        <authorList>
            <consortium name="Pathogen Informatics"/>
            <person name="Doyle S."/>
        </authorList>
    </citation>
    <scope>NUCLEOTIDE SEQUENCE [LARGE SCALE GENOMIC DNA]</scope>
    <source>
        <strain evidence="3 5">NCTC11991</strain>
    </source>
</reference>
<dbReference type="EMBL" id="LNYZ01000031">
    <property type="protein sequence ID" value="KTD71560.1"/>
    <property type="molecule type" value="Genomic_DNA"/>
</dbReference>
<dbReference type="AlphaFoldDB" id="A0A378LCR0"/>
<evidence type="ECO:0000313" key="5">
    <source>
        <dbReference type="Proteomes" id="UP000255110"/>
    </source>
</evidence>
<dbReference type="Proteomes" id="UP000255110">
    <property type="component" value="Unassembled WGS sequence"/>
</dbReference>
<organism evidence="3 5">
    <name type="scientific">Legionella steigerwaltii</name>
    <dbReference type="NCBI Taxonomy" id="460"/>
    <lineage>
        <taxon>Bacteria</taxon>
        <taxon>Pseudomonadati</taxon>
        <taxon>Pseudomonadota</taxon>
        <taxon>Gammaproteobacteria</taxon>
        <taxon>Legionellales</taxon>
        <taxon>Legionellaceae</taxon>
        <taxon>Legionella</taxon>
    </lineage>
</organism>
<sequence>MDVFGDKKNKSNLFLINPLKQQTAPNVHKFSFYVDLYIISSIFLLLKLLIDNKQMINIELVI</sequence>
<evidence type="ECO:0000313" key="3">
    <source>
        <dbReference type="EMBL" id="STY24467.1"/>
    </source>
</evidence>
<keyword evidence="1" id="KW-0812">Transmembrane</keyword>
<dbReference type="EMBL" id="UGOY01000001">
    <property type="protein sequence ID" value="STY24467.1"/>
    <property type="molecule type" value="Genomic_DNA"/>
</dbReference>
<evidence type="ECO:0000313" key="4">
    <source>
        <dbReference type="Proteomes" id="UP000054820"/>
    </source>
</evidence>
<dbReference type="STRING" id="460.Lstg_2919"/>
<accession>A0A378LCR0</accession>
<feature type="transmembrane region" description="Helical" evidence="1">
    <location>
        <begin position="30"/>
        <end position="50"/>
    </location>
</feature>
<evidence type="ECO:0000256" key="1">
    <source>
        <dbReference type="SAM" id="Phobius"/>
    </source>
</evidence>